<feature type="compositionally biased region" description="Polar residues" evidence="2">
    <location>
        <begin position="664"/>
        <end position="698"/>
    </location>
</feature>
<sequence length="868" mass="91996">MASTTSMPIEQTQVKPSFAKVAASAYKPQILNQTPSNHNPQAMSAPLSNHLQDSSRSSPSENGAPSVCSEITTDDGPKDNAGSIAARTGQWANSTGQQVAFEPGSKESESEKTGPAINLVKPPAQEDSTTQLSSSDGSAKPPSLDGKSVASGTTFALDEKESIRPDDSASLRAVEEEDVASPPGSVVAGSRVGSDSGVARAFRDQLHEIAVMGGPAAQRGAPPGRFPNPHVNSSHALYDPNQPRPMSQPPVIGMPNALGSHNLPAVPDEKLIEALESPRDRLFVLKLEQDFIDFVKDSNENELSLPNCNTFYRMLAHRLADYYLLGHVVDTTMTGVKITRTPYCRIPPPLSGIPTLAKNANTPPVDMPARKIMRRGDDPKSGTSTTANSEGPSKTTSEAGGGSDGGNDSETKDKATLTREEREARYREARQRIFGHTESQEGESADTGASGEEKDISRSSSAAGKKKPKKQRNYDDDGFEARSRYNVYYPPQYAVAAYNSDNSAIYYGGYPNAMQTTNYPGVAPNMSPPSAFSPAYPAMMSQDPQAQYGWAGSQYPSTNGSVGYPAYGGTSNGYDLSADFQRGMQSFQTAGVPTQSTPKMANPPMASYPEQYQPQNMGGMNPAWSPMGPQPIYPTVSPQYAQSGSGSRPTTAPHQGLAPAYGYSQFSGSTFNNGLSSGNQHSMPGNYSRPQFNPQSQAFIPGGRNAPFQMQPNMAQMQAQGINSYGNMSMQMTGQPQNPMGRQNSAIPHPQSFGSPRGSPNNHPVPAKVNNLSASQPAPPASTQPMTASAMSGQPNSSSMPVQSSIAKWGTPSHLPPKPPPPAQAQAPKFSLPTHNFAPGSRIGNGIAPGYPTTGPMLRGGSMSNGQQ</sequence>
<feature type="region of interest" description="Disordered" evidence="2">
    <location>
        <begin position="29"/>
        <end position="192"/>
    </location>
</feature>
<dbReference type="PANTHER" id="PTHR15672">
    <property type="entry name" value="CAMP-REGULATED PHOSPHOPROTEIN 21 RELATED R3H DOMAIN CONTAINING PROTEIN"/>
    <property type="match status" value="1"/>
</dbReference>
<feature type="domain" description="SUZ" evidence="4">
    <location>
        <begin position="345"/>
        <end position="438"/>
    </location>
</feature>
<dbReference type="InterPro" id="IPR024771">
    <property type="entry name" value="SUZ"/>
</dbReference>
<gene>
    <name evidence="5" type="ORF">GQ43DRAFT_494389</name>
</gene>
<name>A0A9P4MSJ3_9PLEO</name>
<feature type="region of interest" description="Disordered" evidence="2">
    <location>
        <begin position="350"/>
        <end position="478"/>
    </location>
</feature>
<feature type="compositionally biased region" description="Pro residues" evidence="2">
    <location>
        <begin position="814"/>
        <end position="823"/>
    </location>
</feature>
<dbReference type="InterPro" id="IPR001374">
    <property type="entry name" value="R3H_dom"/>
</dbReference>
<evidence type="ECO:0008006" key="7">
    <source>
        <dbReference type="Google" id="ProtNLM"/>
    </source>
</evidence>
<dbReference type="Proteomes" id="UP000799536">
    <property type="component" value="Unassembled WGS sequence"/>
</dbReference>
<dbReference type="Pfam" id="PF12752">
    <property type="entry name" value="SUZ"/>
    <property type="match status" value="1"/>
</dbReference>
<feature type="compositionally biased region" description="Polar residues" evidence="2">
    <location>
        <begin position="638"/>
        <end position="653"/>
    </location>
</feature>
<dbReference type="Gene3D" id="3.30.1370.50">
    <property type="entry name" value="R3H-like domain"/>
    <property type="match status" value="1"/>
</dbReference>
<dbReference type="AlphaFoldDB" id="A0A9P4MSJ3"/>
<evidence type="ECO:0000259" key="4">
    <source>
        <dbReference type="PROSITE" id="PS51673"/>
    </source>
</evidence>
<proteinExistence type="predicted"/>
<comment type="caution">
    <text evidence="5">The sequence shown here is derived from an EMBL/GenBank/DDBJ whole genome shotgun (WGS) entry which is preliminary data.</text>
</comment>
<feature type="compositionally biased region" description="Polar residues" evidence="2">
    <location>
        <begin position="381"/>
        <end position="398"/>
    </location>
</feature>
<protein>
    <recommendedName>
        <fullName evidence="7">R3H domain protein</fullName>
    </recommendedName>
</protein>
<feature type="compositionally biased region" description="Basic and acidic residues" evidence="2">
    <location>
        <begin position="157"/>
        <end position="169"/>
    </location>
</feature>
<evidence type="ECO:0000313" key="6">
    <source>
        <dbReference type="Proteomes" id="UP000799536"/>
    </source>
</evidence>
<dbReference type="OrthoDB" id="278430at2759"/>
<feature type="domain" description="R3H" evidence="3">
    <location>
        <begin position="281"/>
        <end position="348"/>
    </location>
</feature>
<evidence type="ECO:0000259" key="3">
    <source>
        <dbReference type="PROSITE" id="PS51061"/>
    </source>
</evidence>
<reference evidence="5" key="1">
    <citation type="journal article" date="2020" name="Stud. Mycol.">
        <title>101 Dothideomycetes genomes: a test case for predicting lifestyles and emergence of pathogens.</title>
        <authorList>
            <person name="Haridas S."/>
            <person name="Albert R."/>
            <person name="Binder M."/>
            <person name="Bloem J."/>
            <person name="Labutti K."/>
            <person name="Salamov A."/>
            <person name="Andreopoulos B."/>
            <person name="Baker S."/>
            <person name="Barry K."/>
            <person name="Bills G."/>
            <person name="Bluhm B."/>
            <person name="Cannon C."/>
            <person name="Castanera R."/>
            <person name="Culley D."/>
            <person name="Daum C."/>
            <person name="Ezra D."/>
            <person name="Gonzalez J."/>
            <person name="Henrissat B."/>
            <person name="Kuo A."/>
            <person name="Liang C."/>
            <person name="Lipzen A."/>
            <person name="Lutzoni F."/>
            <person name="Magnuson J."/>
            <person name="Mondo S."/>
            <person name="Nolan M."/>
            <person name="Ohm R."/>
            <person name="Pangilinan J."/>
            <person name="Park H.-J."/>
            <person name="Ramirez L."/>
            <person name="Alfaro M."/>
            <person name="Sun H."/>
            <person name="Tritt A."/>
            <person name="Yoshinaga Y."/>
            <person name="Zwiers L.-H."/>
            <person name="Turgeon B."/>
            <person name="Goodwin S."/>
            <person name="Spatafora J."/>
            <person name="Crous P."/>
            <person name="Grigoriev I."/>
        </authorList>
    </citation>
    <scope>NUCLEOTIDE SEQUENCE</scope>
    <source>
        <strain evidence="5">ATCC 74209</strain>
    </source>
</reference>
<dbReference type="GO" id="GO:0006012">
    <property type="term" value="P:galactose metabolic process"/>
    <property type="evidence" value="ECO:0007669"/>
    <property type="project" value="TreeGrafter"/>
</dbReference>
<dbReference type="Pfam" id="PF01424">
    <property type="entry name" value="R3H"/>
    <property type="match status" value="1"/>
</dbReference>
<dbReference type="EMBL" id="ML994171">
    <property type="protein sequence ID" value="KAF2198098.1"/>
    <property type="molecule type" value="Genomic_DNA"/>
</dbReference>
<evidence type="ECO:0000313" key="5">
    <source>
        <dbReference type="EMBL" id="KAF2198098.1"/>
    </source>
</evidence>
<feature type="compositionally biased region" description="Polar residues" evidence="2">
    <location>
        <begin position="126"/>
        <end position="137"/>
    </location>
</feature>
<accession>A0A9P4MSJ3</accession>
<dbReference type="PANTHER" id="PTHR15672:SF8">
    <property type="entry name" value="PROTEIN ENCORE"/>
    <property type="match status" value="1"/>
</dbReference>
<dbReference type="PROSITE" id="PS51673">
    <property type="entry name" value="SUZ"/>
    <property type="match status" value="1"/>
</dbReference>
<feature type="compositionally biased region" description="Basic and acidic residues" evidence="2">
    <location>
        <begin position="409"/>
        <end position="431"/>
    </location>
</feature>
<feature type="region of interest" description="Disordered" evidence="2">
    <location>
        <begin position="726"/>
        <end position="868"/>
    </location>
</feature>
<feature type="compositionally biased region" description="Polar residues" evidence="2">
    <location>
        <begin position="726"/>
        <end position="762"/>
    </location>
</feature>
<feature type="compositionally biased region" description="Polar residues" evidence="2">
    <location>
        <begin position="30"/>
        <end position="63"/>
    </location>
</feature>
<feature type="compositionally biased region" description="Polar residues" evidence="2">
    <location>
        <begin position="791"/>
        <end position="806"/>
    </location>
</feature>
<organism evidence="5 6">
    <name type="scientific">Delitschia confertaspora ATCC 74209</name>
    <dbReference type="NCBI Taxonomy" id="1513339"/>
    <lineage>
        <taxon>Eukaryota</taxon>
        <taxon>Fungi</taxon>
        <taxon>Dikarya</taxon>
        <taxon>Ascomycota</taxon>
        <taxon>Pezizomycotina</taxon>
        <taxon>Dothideomycetes</taxon>
        <taxon>Pleosporomycetidae</taxon>
        <taxon>Pleosporales</taxon>
        <taxon>Delitschiaceae</taxon>
        <taxon>Delitschia</taxon>
    </lineage>
</organism>
<keyword evidence="1" id="KW-0597">Phosphoprotein</keyword>
<feature type="region of interest" description="Disordered" evidence="2">
    <location>
        <begin position="216"/>
        <end position="244"/>
    </location>
</feature>
<dbReference type="GO" id="GO:0003676">
    <property type="term" value="F:nucleic acid binding"/>
    <property type="evidence" value="ECO:0007669"/>
    <property type="project" value="UniProtKB-UniRule"/>
</dbReference>
<evidence type="ECO:0000256" key="1">
    <source>
        <dbReference type="ARBA" id="ARBA00022553"/>
    </source>
</evidence>
<feature type="region of interest" description="Disordered" evidence="2">
    <location>
        <begin position="638"/>
        <end position="709"/>
    </location>
</feature>
<dbReference type="InterPro" id="IPR036867">
    <property type="entry name" value="R3H_dom_sf"/>
</dbReference>
<dbReference type="PROSITE" id="PS51061">
    <property type="entry name" value="R3H"/>
    <property type="match status" value="1"/>
</dbReference>
<keyword evidence="6" id="KW-1185">Reference proteome</keyword>
<evidence type="ECO:0000256" key="2">
    <source>
        <dbReference type="SAM" id="MobiDB-lite"/>
    </source>
</evidence>
<dbReference type="SUPFAM" id="SSF82708">
    <property type="entry name" value="R3H domain"/>
    <property type="match status" value="1"/>
</dbReference>
<dbReference type="CDD" id="cd02642">
    <property type="entry name" value="R3H_encore_like"/>
    <property type="match status" value="1"/>
</dbReference>
<dbReference type="InterPro" id="IPR051937">
    <property type="entry name" value="R3H_domain_containing"/>
</dbReference>